<keyword evidence="7" id="KW-0934">Plastid</keyword>
<evidence type="ECO:0000256" key="3">
    <source>
        <dbReference type="ARBA" id="ARBA00022989"/>
    </source>
</evidence>
<keyword evidence="5 6" id="KW-0604">Photosystem II</keyword>
<dbReference type="AlphaFoldDB" id="J9QUI1"/>
<comment type="subunit">
    <text evidence="6">PSII is composed of 1 copy each of membrane proteins PsbA, PsbB, PsbC, PsbD, PsbE, PsbF, PsbH, PsbI, PsbJ, PsbK, PsbL, PsbM, PsbT, PsbX, PsbY, PsbZ, Psb30/Ycf12, at least 3 peripheral proteins of the oxygen-evolving complex and a large number of cofactors. It forms dimeric complexes.</text>
</comment>
<protein>
    <recommendedName>
        <fullName evidence="6">Photosystem II reaction center protein X</fullName>
    </recommendedName>
</protein>
<organism evidence="7">
    <name type="scientific">uncultured Pelagomonas</name>
    <dbReference type="NCBI Taxonomy" id="660917"/>
    <lineage>
        <taxon>Eukaryota</taxon>
        <taxon>Sar</taxon>
        <taxon>Stramenopiles</taxon>
        <taxon>Ochrophyta</taxon>
        <taxon>Pelagophyceae</taxon>
        <taxon>Pelagomonadales</taxon>
        <taxon>Pelagomonadaceae</taxon>
        <taxon>Pelagomonas</taxon>
        <taxon>environmental samples</taxon>
    </lineage>
</organism>
<dbReference type="Gene3D" id="1.20.5.510">
    <property type="entry name" value="Single helix bin"/>
    <property type="match status" value="1"/>
</dbReference>
<sequence>MTPSLSSFIFSLFAGAFVLAVIFGAIAFVSNQDRVARD</sequence>
<keyword evidence="2 6" id="KW-0812">Transmembrane</keyword>
<keyword evidence="6" id="KW-0793">Thylakoid</keyword>
<feature type="transmembrane region" description="Helical" evidence="6">
    <location>
        <begin position="6"/>
        <end position="29"/>
    </location>
</feature>
<comment type="subcellular location">
    <subcellularLocation>
        <location evidence="6">Cellular thylakoid membrane</location>
        <topology evidence="6">Single-pass membrane protein</topology>
    </subcellularLocation>
</comment>
<evidence type="ECO:0000256" key="1">
    <source>
        <dbReference type="ARBA" id="ARBA00022531"/>
    </source>
</evidence>
<comment type="similarity">
    <text evidence="6">Belongs to the PsbX family. Type 1 subfamily.</text>
</comment>
<reference evidence="7" key="1">
    <citation type="journal article" date="2012" name="Curr. Biol.">
        <title>Global distribution of a wild alga revealed by targeted metagenomics.</title>
        <authorList>
            <person name="Worden A.Z."/>
            <person name="Janouskovec J."/>
            <person name="McRose D."/>
            <person name="Engman A."/>
            <person name="Welsh R.M."/>
            <person name="Malfatti S."/>
            <person name="Tringe S.G."/>
            <person name="Keeling P.J."/>
        </authorList>
    </citation>
    <scope>NUCLEOTIDE SEQUENCE</scope>
</reference>
<dbReference type="HAMAP" id="MF_01386">
    <property type="entry name" value="PSII_PsbX_1"/>
    <property type="match status" value="1"/>
</dbReference>
<evidence type="ECO:0000256" key="2">
    <source>
        <dbReference type="ARBA" id="ARBA00022692"/>
    </source>
</evidence>
<evidence type="ECO:0000256" key="5">
    <source>
        <dbReference type="ARBA" id="ARBA00023276"/>
    </source>
</evidence>
<keyword evidence="4 6" id="KW-0472">Membrane</keyword>
<dbReference type="Pfam" id="PF06596">
    <property type="entry name" value="PsbX"/>
    <property type="match status" value="1"/>
</dbReference>
<name>J9QUI1_9STRA</name>
<dbReference type="InterPro" id="IPR009518">
    <property type="entry name" value="PSII_PsbX"/>
</dbReference>
<evidence type="ECO:0000313" key="7">
    <source>
        <dbReference type="EMBL" id="AFR24790.1"/>
    </source>
</evidence>
<dbReference type="GO" id="GO:0009523">
    <property type="term" value="C:photosystem II"/>
    <property type="evidence" value="ECO:0007669"/>
    <property type="project" value="UniProtKB-KW"/>
</dbReference>
<evidence type="ECO:0000256" key="6">
    <source>
        <dbReference type="HAMAP-Rule" id="MF_01386"/>
    </source>
</evidence>
<keyword evidence="1 6" id="KW-0602">Photosynthesis</keyword>
<gene>
    <name evidence="6 7" type="primary">psbX</name>
</gene>
<dbReference type="GO" id="GO:0042651">
    <property type="term" value="C:thylakoid membrane"/>
    <property type="evidence" value="ECO:0007669"/>
    <property type="project" value="UniProtKB-UniRule"/>
</dbReference>
<comment type="function">
    <text evidence="6">Involved in the binding and/or turnover of quinones at the Q(B) site of photosystem II (PSII). PSII is a light-driven water plastoquinone oxidoreductase, using light energy to abstract electrons from H(2)O, generating a proton gradient subsequently used for ATP formation.</text>
</comment>
<dbReference type="InterPro" id="IPR023431">
    <property type="entry name" value="PSII_PsbX_type_1_subfam"/>
</dbReference>
<keyword evidence="3 6" id="KW-1133">Transmembrane helix</keyword>
<evidence type="ECO:0000256" key="4">
    <source>
        <dbReference type="ARBA" id="ARBA00023136"/>
    </source>
</evidence>
<geneLocation type="plastid" evidence="7"/>
<dbReference type="EMBL" id="JX297813">
    <property type="protein sequence ID" value="AFR24790.1"/>
    <property type="molecule type" value="Genomic_DNA"/>
</dbReference>
<dbReference type="GO" id="GO:0015979">
    <property type="term" value="P:photosynthesis"/>
    <property type="evidence" value="ECO:0007669"/>
    <property type="project" value="UniProtKB-UniRule"/>
</dbReference>
<proteinExistence type="inferred from homology"/>
<accession>J9QUI1</accession>